<dbReference type="AlphaFoldDB" id="A0A4R6UY22"/>
<comment type="caution">
    <text evidence="2">The sequence shown here is derived from an EMBL/GenBank/DDBJ whole genome shotgun (WGS) entry which is preliminary data.</text>
</comment>
<sequence length="148" mass="15185">MSEGTYRPEAAQAALADVEAVGGRVRRHTRGYGVFVLALAAFFPLVLLFCGFAPLSGAVLGAVSGVAGALVGIGSGLAATRIRAFPRRYGPRYLLAFLTSAALYAVVLILGGYLFEDVAAWWIGGAVATALPLTVLGVSVLRSGGARS</sequence>
<accession>A0A4R6UY22</accession>
<gene>
    <name evidence="2" type="ORF">EV190_10611</name>
</gene>
<evidence type="ECO:0000256" key="1">
    <source>
        <dbReference type="SAM" id="Phobius"/>
    </source>
</evidence>
<feature type="transmembrane region" description="Helical" evidence="1">
    <location>
        <begin position="61"/>
        <end position="82"/>
    </location>
</feature>
<organism evidence="2 3">
    <name type="scientific">Actinorugispora endophytica</name>
    <dbReference type="NCBI Taxonomy" id="1605990"/>
    <lineage>
        <taxon>Bacteria</taxon>
        <taxon>Bacillati</taxon>
        <taxon>Actinomycetota</taxon>
        <taxon>Actinomycetes</taxon>
        <taxon>Streptosporangiales</taxon>
        <taxon>Nocardiopsidaceae</taxon>
        <taxon>Actinorugispora</taxon>
    </lineage>
</organism>
<dbReference type="EMBL" id="SNYN01000006">
    <property type="protein sequence ID" value="TDQ52374.1"/>
    <property type="molecule type" value="Genomic_DNA"/>
</dbReference>
<evidence type="ECO:0000313" key="3">
    <source>
        <dbReference type="Proteomes" id="UP000295281"/>
    </source>
</evidence>
<keyword evidence="1" id="KW-0812">Transmembrane</keyword>
<proteinExistence type="predicted"/>
<keyword evidence="1" id="KW-0472">Membrane</keyword>
<feature type="transmembrane region" description="Helical" evidence="1">
    <location>
        <begin position="94"/>
        <end position="115"/>
    </location>
</feature>
<name>A0A4R6UY22_9ACTN</name>
<protein>
    <submittedName>
        <fullName evidence="2">Uncharacterized protein</fullName>
    </submittedName>
</protein>
<keyword evidence="3" id="KW-1185">Reference proteome</keyword>
<dbReference type="Proteomes" id="UP000295281">
    <property type="component" value="Unassembled WGS sequence"/>
</dbReference>
<feature type="transmembrane region" description="Helical" evidence="1">
    <location>
        <begin position="121"/>
        <end position="141"/>
    </location>
</feature>
<reference evidence="2 3" key="1">
    <citation type="submission" date="2019-03" db="EMBL/GenBank/DDBJ databases">
        <title>Genomic Encyclopedia of Type Strains, Phase IV (KMG-IV): sequencing the most valuable type-strain genomes for metagenomic binning, comparative biology and taxonomic classification.</title>
        <authorList>
            <person name="Goeker M."/>
        </authorList>
    </citation>
    <scope>NUCLEOTIDE SEQUENCE [LARGE SCALE GENOMIC DNA]</scope>
    <source>
        <strain evidence="2 3">DSM 46770</strain>
    </source>
</reference>
<evidence type="ECO:0000313" key="2">
    <source>
        <dbReference type="EMBL" id="TDQ52374.1"/>
    </source>
</evidence>
<dbReference type="OrthoDB" id="10000959at2"/>
<dbReference type="RefSeq" id="WP_133741291.1">
    <property type="nucleotide sequence ID" value="NZ_SNYN01000006.1"/>
</dbReference>
<feature type="transmembrane region" description="Helical" evidence="1">
    <location>
        <begin position="34"/>
        <end position="55"/>
    </location>
</feature>
<keyword evidence="1" id="KW-1133">Transmembrane helix</keyword>